<dbReference type="RefSeq" id="WP_262841740.1">
    <property type="nucleotide sequence ID" value="NZ_JANZYP010000006.1"/>
</dbReference>
<dbReference type="EMBL" id="JBHSFN010000004">
    <property type="protein sequence ID" value="MFC4586008.1"/>
    <property type="molecule type" value="Genomic_DNA"/>
</dbReference>
<keyword evidence="2" id="KW-0540">Nuclease</keyword>
<name>A0ABV9E9L5_9ACTN</name>
<dbReference type="Pfam" id="PF09517">
    <property type="entry name" value="RE_Eco29kI"/>
    <property type="match status" value="1"/>
</dbReference>
<keyword evidence="2" id="KW-0378">Hydrolase</keyword>
<evidence type="ECO:0000313" key="3">
    <source>
        <dbReference type="Proteomes" id="UP001595891"/>
    </source>
</evidence>
<dbReference type="Proteomes" id="UP001595891">
    <property type="component" value="Unassembled WGS sequence"/>
</dbReference>
<dbReference type="GO" id="GO:0016787">
    <property type="term" value="F:hydrolase activity"/>
    <property type="evidence" value="ECO:0007669"/>
    <property type="project" value="UniProtKB-KW"/>
</dbReference>
<evidence type="ECO:0000256" key="1">
    <source>
        <dbReference type="SAM" id="MobiDB-lite"/>
    </source>
</evidence>
<dbReference type="InterPro" id="IPR018575">
    <property type="entry name" value="Restrct_endonuc_II_Eco29kI"/>
</dbReference>
<keyword evidence="3" id="KW-1185">Reference proteome</keyword>
<evidence type="ECO:0000313" key="2">
    <source>
        <dbReference type="EMBL" id="MFC4586008.1"/>
    </source>
</evidence>
<protein>
    <submittedName>
        <fullName evidence="2">Eco29kI family restriction endonuclease</fullName>
        <ecNumber evidence="2">3.1.21.-</ecNumber>
    </submittedName>
</protein>
<keyword evidence="2" id="KW-0255">Endonuclease</keyword>
<feature type="region of interest" description="Disordered" evidence="1">
    <location>
        <begin position="1"/>
        <end position="26"/>
    </location>
</feature>
<organism evidence="2 3">
    <name type="scientific">Sphaerisporangium corydalis</name>
    <dbReference type="NCBI Taxonomy" id="1441875"/>
    <lineage>
        <taxon>Bacteria</taxon>
        <taxon>Bacillati</taxon>
        <taxon>Actinomycetota</taxon>
        <taxon>Actinomycetes</taxon>
        <taxon>Streptosporangiales</taxon>
        <taxon>Streptosporangiaceae</taxon>
        <taxon>Sphaerisporangium</taxon>
    </lineage>
</organism>
<comment type="caution">
    <text evidence="2">The sequence shown here is derived from an EMBL/GenBank/DDBJ whole genome shotgun (WGS) entry which is preliminary data.</text>
</comment>
<dbReference type="EC" id="3.1.21.-" evidence="2"/>
<gene>
    <name evidence="2" type="ORF">ACFO8L_07990</name>
</gene>
<proteinExistence type="predicted"/>
<reference evidence="3" key="1">
    <citation type="journal article" date="2019" name="Int. J. Syst. Evol. Microbiol.">
        <title>The Global Catalogue of Microorganisms (GCM) 10K type strain sequencing project: providing services to taxonomists for standard genome sequencing and annotation.</title>
        <authorList>
            <consortium name="The Broad Institute Genomics Platform"/>
            <consortium name="The Broad Institute Genome Sequencing Center for Infectious Disease"/>
            <person name="Wu L."/>
            <person name="Ma J."/>
        </authorList>
    </citation>
    <scope>NUCLEOTIDE SEQUENCE [LARGE SCALE GENOMIC DNA]</scope>
    <source>
        <strain evidence="3">CCUG 49560</strain>
    </source>
</reference>
<dbReference type="GO" id="GO:0004519">
    <property type="term" value="F:endonuclease activity"/>
    <property type="evidence" value="ECO:0007669"/>
    <property type="project" value="UniProtKB-KW"/>
</dbReference>
<sequence length="250" mass="27983">MSTTPLFATPEGEREQAPKAPKTPRKGKAWYATARHFEAYNPLDLDNLGRSVEGELLARDPEPLGSVAPMYGSGIYALYYNGSHELYAPISSPECMVPIYVGQARPKGTRKGVADESADSVALWDRIVKDHKSSIDQACDLEVDDFLVRHLVAIEAFVSLAERVMIRHHRPIWNSLVDGFGNHDPGADRRRTGKRPPWDELHPGRWWSHPLNMPTPSLVSADLSRQRIEAFFAGQLSEEEIQSIEAEETL</sequence>
<accession>A0ABV9E9L5</accession>